<keyword evidence="1" id="KW-1133">Transmembrane helix</keyword>
<evidence type="ECO:0000313" key="2">
    <source>
        <dbReference type="EMBL" id="MCI40086.1"/>
    </source>
</evidence>
<dbReference type="Proteomes" id="UP000265520">
    <property type="component" value="Unassembled WGS sequence"/>
</dbReference>
<dbReference type="AlphaFoldDB" id="A0A392RWY4"/>
<name>A0A392RWY4_9FABA</name>
<sequence>MTVSSPSSFVFIGMVYTASVVAGRGIS</sequence>
<keyword evidence="1" id="KW-0812">Transmembrane</keyword>
<keyword evidence="1" id="KW-0472">Membrane</keyword>
<organism evidence="2 3">
    <name type="scientific">Trifolium medium</name>
    <dbReference type="NCBI Taxonomy" id="97028"/>
    <lineage>
        <taxon>Eukaryota</taxon>
        <taxon>Viridiplantae</taxon>
        <taxon>Streptophyta</taxon>
        <taxon>Embryophyta</taxon>
        <taxon>Tracheophyta</taxon>
        <taxon>Spermatophyta</taxon>
        <taxon>Magnoliopsida</taxon>
        <taxon>eudicotyledons</taxon>
        <taxon>Gunneridae</taxon>
        <taxon>Pentapetalae</taxon>
        <taxon>rosids</taxon>
        <taxon>fabids</taxon>
        <taxon>Fabales</taxon>
        <taxon>Fabaceae</taxon>
        <taxon>Papilionoideae</taxon>
        <taxon>50 kb inversion clade</taxon>
        <taxon>NPAAA clade</taxon>
        <taxon>Hologalegina</taxon>
        <taxon>IRL clade</taxon>
        <taxon>Trifolieae</taxon>
        <taxon>Trifolium</taxon>
    </lineage>
</organism>
<evidence type="ECO:0000256" key="1">
    <source>
        <dbReference type="SAM" id="Phobius"/>
    </source>
</evidence>
<accession>A0A392RWY4</accession>
<proteinExistence type="predicted"/>
<keyword evidence="3" id="KW-1185">Reference proteome</keyword>
<comment type="caution">
    <text evidence="2">The sequence shown here is derived from an EMBL/GenBank/DDBJ whole genome shotgun (WGS) entry which is preliminary data.</text>
</comment>
<dbReference type="EMBL" id="LXQA010275668">
    <property type="protein sequence ID" value="MCI40086.1"/>
    <property type="molecule type" value="Genomic_DNA"/>
</dbReference>
<protein>
    <submittedName>
        <fullName evidence="2">Uncharacterized protein</fullName>
    </submittedName>
</protein>
<feature type="transmembrane region" description="Helical" evidence="1">
    <location>
        <begin position="6"/>
        <end position="26"/>
    </location>
</feature>
<evidence type="ECO:0000313" key="3">
    <source>
        <dbReference type="Proteomes" id="UP000265520"/>
    </source>
</evidence>
<reference evidence="2 3" key="1">
    <citation type="journal article" date="2018" name="Front. Plant Sci.">
        <title>Red Clover (Trifolium pratense) and Zigzag Clover (T. medium) - A Picture of Genomic Similarities and Differences.</title>
        <authorList>
            <person name="Dluhosova J."/>
            <person name="Istvanek J."/>
            <person name="Nedelnik J."/>
            <person name="Repkova J."/>
        </authorList>
    </citation>
    <scope>NUCLEOTIDE SEQUENCE [LARGE SCALE GENOMIC DNA]</scope>
    <source>
        <strain evidence="3">cv. 10/8</strain>
        <tissue evidence="2">Leaf</tissue>
    </source>
</reference>